<name>A0A8H7HHW5_9AGAM</name>
<organism evidence="1 2">
    <name type="scientific">Rhizoctonia solani</name>
    <dbReference type="NCBI Taxonomy" id="456999"/>
    <lineage>
        <taxon>Eukaryota</taxon>
        <taxon>Fungi</taxon>
        <taxon>Dikarya</taxon>
        <taxon>Basidiomycota</taxon>
        <taxon>Agaricomycotina</taxon>
        <taxon>Agaricomycetes</taxon>
        <taxon>Cantharellales</taxon>
        <taxon>Ceratobasidiaceae</taxon>
        <taxon>Rhizoctonia</taxon>
    </lineage>
</organism>
<protein>
    <submittedName>
        <fullName evidence="1">Uncharacterized protein</fullName>
    </submittedName>
</protein>
<comment type="caution">
    <text evidence="1">The sequence shown here is derived from an EMBL/GenBank/DDBJ whole genome shotgun (WGS) entry which is preliminary data.</text>
</comment>
<reference evidence="1" key="1">
    <citation type="submission" date="2020-09" db="EMBL/GenBank/DDBJ databases">
        <title>Comparative genome analyses of four rice-infecting Rhizoctonia solani isolates reveal extensive enrichment of homogalacturonan modification genes.</title>
        <authorList>
            <person name="Lee D.-Y."/>
            <person name="Jeon J."/>
            <person name="Kim K.-T."/>
            <person name="Cheong K."/>
            <person name="Song H."/>
            <person name="Choi G."/>
            <person name="Ko J."/>
            <person name="Opiyo S.O."/>
            <person name="Zuo S."/>
            <person name="Madhav S."/>
            <person name="Lee Y.-H."/>
            <person name="Wang G.-L."/>
        </authorList>
    </citation>
    <scope>NUCLEOTIDE SEQUENCE</scope>
    <source>
        <strain evidence="1">AG1-IA YN-7</strain>
    </source>
</reference>
<accession>A0A8H7HHW5</accession>
<dbReference type="SUPFAM" id="SSF53098">
    <property type="entry name" value="Ribonuclease H-like"/>
    <property type="match status" value="1"/>
</dbReference>
<evidence type="ECO:0000313" key="1">
    <source>
        <dbReference type="EMBL" id="KAF8686401.1"/>
    </source>
</evidence>
<dbReference type="InterPro" id="IPR012337">
    <property type="entry name" value="RNaseH-like_sf"/>
</dbReference>
<proteinExistence type="predicted"/>
<sequence length="457" mass="51533">MPDLLARELTKPCHPASDDALRQDNAYYCCIASSVCGWTLKAWDRNLPRIYKHAGQCRALCNWRPALFQRAKSALASMAPSRFGEPDANVQDHSSPNDLTALHELPAPNPFLSYSHMGSMTLQDQLNHAVAALICASGAPAQLIDYPEWTHYSRLLNPNYTPPKSNYIRDRIIPAEARRAVLHMQEHLQEIGPHWIASIVLDNTATTKKAQQEALGKYLWILNLANPIHKFNLCIQDICQDPIWQEIVAEALDETTVTALKFQQDLKELVNILEPFACALLCLESTRSSLSDVYFFWLGALAALDHHFKSQNCLLLPQDWGRLRCIALKRFNKAINDAPTDGYVTAFFLDPRYHDVAIYASSNACSCQATVPPPVDCPQTSNPQQLNKCILNCVQKQLFAMLKAELEAAKDIPHHPLHAYSQDALVAKEQLHEQLDCYYWADQRFLSQYLTPNQSAL</sequence>
<dbReference type="Proteomes" id="UP000650582">
    <property type="component" value="Unassembled WGS sequence"/>
</dbReference>
<gene>
    <name evidence="1" type="ORF">RHS04_00101</name>
</gene>
<dbReference type="AlphaFoldDB" id="A0A8H7HHW5"/>
<evidence type="ECO:0000313" key="2">
    <source>
        <dbReference type="Proteomes" id="UP000650582"/>
    </source>
</evidence>
<dbReference type="EMBL" id="JACYCC010000010">
    <property type="protein sequence ID" value="KAF8686401.1"/>
    <property type="molecule type" value="Genomic_DNA"/>
</dbReference>